<dbReference type="InterPro" id="IPR018961">
    <property type="entry name" value="DnaJ_homolog_subfam-C_membr-28"/>
</dbReference>
<dbReference type="RefSeq" id="WP_386801486.1">
    <property type="nucleotide sequence ID" value="NZ_JBHTMU010000004.1"/>
</dbReference>
<dbReference type="PANTHER" id="PTHR39158:SF1">
    <property type="entry name" value="DNAJ HOMOLOG SUBFAMILY C MEMBER 28"/>
    <property type="match status" value="1"/>
</dbReference>
<protein>
    <submittedName>
        <fullName evidence="2">DUF1992 domain-containing protein</fullName>
    </submittedName>
</protein>
<dbReference type="Proteomes" id="UP001597135">
    <property type="component" value="Unassembled WGS sequence"/>
</dbReference>
<organism evidence="2 3">
    <name type="scientific">Litorisediminicola beolgyonensis</name>
    <dbReference type="NCBI Taxonomy" id="1173614"/>
    <lineage>
        <taxon>Bacteria</taxon>
        <taxon>Pseudomonadati</taxon>
        <taxon>Pseudomonadota</taxon>
        <taxon>Alphaproteobacteria</taxon>
        <taxon>Rhodobacterales</taxon>
        <taxon>Paracoccaceae</taxon>
        <taxon>Litorisediminicola</taxon>
    </lineage>
</organism>
<feature type="domain" description="DnaJ homologue subfamily C member 28 conserved" evidence="1">
    <location>
        <begin position="8"/>
        <end position="72"/>
    </location>
</feature>
<dbReference type="Pfam" id="PF09350">
    <property type="entry name" value="DJC28_CD"/>
    <property type="match status" value="1"/>
</dbReference>
<evidence type="ECO:0000313" key="3">
    <source>
        <dbReference type="Proteomes" id="UP001597135"/>
    </source>
</evidence>
<dbReference type="PANTHER" id="PTHR39158">
    <property type="entry name" value="OS08G0560600 PROTEIN"/>
    <property type="match status" value="1"/>
</dbReference>
<dbReference type="InterPro" id="IPR052573">
    <property type="entry name" value="DnaJ_C_subfamily_28"/>
</dbReference>
<reference evidence="3" key="1">
    <citation type="journal article" date="2019" name="Int. J. Syst. Evol. Microbiol.">
        <title>The Global Catalogue of Microorganisms (GCM) 10K type strain sequencing project: providing services to taxonomists for standard genome sequencing and annotation.</title>
        <authorList>
            <consortium name="The Broad Institute Genomics Platform"/>
            <consortium name="The Broad Institute Genome Sequencing Center for Infectious Disease"/>
            <person name="Wu L."/>
            <person name="Ma J."/>
        </authorList>
    </citation>
    <scope>NUCLEOTIDE SEQUENCE [LARGE SCALE GENOMIC DNA]</scope>
    <source>
        <strain evidence="3">CCUG 62953</strain>
    </source>
</reference>
<keyword evidence="3" id="KW-1185">Reference proteome</keyword>
<proteinExistence type="predicted"/>
<dbReference type="EMBL" id="JBHTMU010000004">
    <property type="protein sequence ID" value="MFD1341428.1"/>
    <property type="molecule type" value="Genomic_DNA"/>
</dbReference>
<evidence type="ECO:0000313" key="2">
    <source>
        <dbReference type="EMBL" id="MFD1341428.1"/>
    </source>
</evidence>
<evidence type="ECO:0000259" key="1">
    <source>
        <dbReference type="Pfam" id="PF09350"/>
    </source>
</evidence>
<comment type="caution">
    <text evidence="2">The sequence shown here is derived from an EMBL/GenBank/DDBJ whole genome shotgun (WGS) entry which is preliminary data.</text>
</comment>
<gene>
    <name evidence="2" type="ORF">ACFQ4E_03260</name>
</gene>
<name>A0ABW3ZEI3_9RHOB</name>
<sequence length="109" mass="12222">MALFPRITEQRIQEAMDDGAFDNLPGEGRPLPRTWDGEGLDAITAFGNRLMKEAGVLPEEVQLRRDLAAARAARDAASDPDEKARLDARILELGLRHAVAKETRLRRRF</sequence>
<accession>A0ABW3ZEI3</accession>